<gene>
    <name evidence="3" type="ORF">IscW_ISCW015992</name>
</gene>
<dbReference type="EMBL" id="DS649146">
    <property type="protein sequence ID" value="EEC02396.1"/>
    <property type="molecule type" value="Genomic_DNA"/>
</dbReference>
<dbReference type="EMBL" id="ABJB010251150">
    <property type="status" value="NOT_ANNOTATED_CDS"/>
    <property type="molecule type" value="Genomic_DNA"/>
</dbReference>
<evidence type="ECO:0000313" key="4">
    <source>
        <dbReference type="EnsemblMetazoa" id="ISCW015992-PA"/>
    </source>
</evidence>
<dbReference type="Pfam" id="PF04253">
    <property type="entry name" value="TFR_dimer"/>
    <property type="match status" value="1"/>
</dbReference>
<sequence length="95" mass="10600">MNDRMMLLERLFIGSSELDDGQAIPRPLTFGPPRGDPYRGTGFPGLEDLLQAAEDSGPGASQLYRNPLLRHLDQLALVVGRATRFLREPPDLWEP</sequence>
<dbReference type="InterPro" id="IPR036757">
    <property type="entry name" value="TFR-like_dimer_dom_sf"/>
</dbReference>
<protein>
    <recommendedName>
        <fullName evidence="2">Transferrin receptor-like dimerisation domain-containing protein</fullName>
    </recommendedName>
</protein>
<dbReference type="VEuPathDB" id="VectorBase:ISCP_019525"/>
<dbReference type="EnsemblMetazoa" id="ISCW015992-RA">
    <property type="protein sequence ID" value="ISCW015992-PA"/>
    <property type="gene ID" value="ISCW015992"/>
</dbReference>
<evidence type="ECO:0000313" key="3">
    <source>
        <dbReference type="EMBL" id="EEC02396.1"/>
    </source>
</evidence>
<feature type="region of interest" description="Disordered" evidence="1">
    <location>
        <begin position="22"/>
        <end position="41"/>
    </location>
</feature>
<dbReference type="Proteomes" id="UP000001555">
    <property type="component" value="Unassembled WGS sequence"/>
</dbReference>
<reference evidence="4" key="2">
    <citation type="submission" date="2020-05" db="UniProtKB">
        <authorList>
            <consortium name="EnsemblMetazoa"/>
        </authorList>
    </citation>
    <scope>IDENTIFICATION</scope>
    <source>
        <strain evidence="4">wikel</strain>
    </source>
</reference>
<dbReference type="AlphaFoldDB" id="B7P724"/>
<dbReference type="InterPro" id="IPR007365">
    <property type="entry name" value="TFR-like_dimer_dom"/>
</dbReference>
<dbReference type="VEuPathDB" id="VectorBase:ISCW015992"/>
<proteinExistence type="predicted"/>
<reference evidence="3 5" key="1">
    <citation type="submission" date="2008-03" db="EMBL/GenBank/DDBJ databases">
        <title>Annotation of Ixodes scapularis.</title>
        <authorList>
            <consortium name="Ixodes scapularis Genome Project Consortium"/>
            <person name="Caler E."/>
            <person name="Hannick L.I."/>
            <person name="Bidwell S."/>
            <person name="Joardar V."/>
            <person name="Thiagarajan M."/>
            <person name="Amedeo P."/>
            <person name="Galinsky K.J."/>
            <person name="Schobel S."/>
            <person name="Inman J."/>
            <person name="Hostetler J."/>
            <person name="Miller J."/>
            <person name="Hammond M."/>
            <person name="Megy K."/>
            <person name="Lawson D."/>
            <person name="Kodira C."/>
            <person name="Sutton G."/>
            <person name="Meyer J."/>
            <person name="Hill C.A."/>
            <person name="Birren B."/>
            <person name="Nene V."/>
            <person name="Collins F."/>
            <person name="Alarcon-Chaidez F."/>
            <person name="Wikel S."/>
            <person name="Strausberg R."/>
        </authorList>
    </citation>
    <scope>NUCLEOTIDE SEQUENCE [LARGE SCALE GENOMIC DNA]</scope>
    <source>
        <strain evidence="5">Wikel</strain>
        <strain evidence="3">Wikel colony</strain>
    </source>
</reference>
<keyword evidence="5" id="KW-1185">Reference proteome</keyword>
<evidence type="ECO:0000256" key="1">
    <source>
        <dbReference type="SAM" id="MobiDB-lite"/>
    </source>
</evidence>
<dbReference type="HOGENOM" id="CLU_2375090_0_0_1"/>
<dbReference type="SUPFAM" id="SSF47672">
    <property type="entry name" value="Transferrin receptor-like dimerisation domain"/>
    <property type="match status" value="1"/>
</dbReference>
<dbReference type="VEuPathDB" id="VectorBase:ISCI015992"/>
<organism>
    <name type="scientific">Ixodes scapularis</name>
    <name type="common">Black-legged tick</name>
    <name type="synonym">Deer tick</name>
    <dbReference type="NCBI Taxonomy" id="6945"/>
    <lineage>
        <taxon>Eukaryota</taxon>
        <taxon>Metazoa</taxon>
        <taxon>Ecdysozoa</taxon>
        <taxon>Arthropoda</taxon>
        <taxon>Chelicerata</taxon>
        <taxon>Arachnida</taxon>
        <taxon>Acari</taxon>
        <taxon>Parasitiformes</taxon>
        <taxon>Ixodida</taxon>
        <taxon>Ixodoidea</taxon>
        <taxon>Ixodidae</taxon>
        <taxon>Ixodinae</taxon>
        <taxon>Ixodes</taxon>
    </lineage>
</organism>
<dbReference type="EMBL" id="ABJB011049971">
    <property type="status" value="NOT_ANNOTATED_CDS"/>
    <property type="molecule type" value="Genomic_DNA"/>
</dbReference>
<accession>B7P724</accession>
<evidence type="ECO:0000313" key="5">
    <source>
        <dbReference type="Proteomes" id="UP000001555"/>
    </source>
</evidence>
<dbReference type="InParanoid" id="B7P724"/>
<dbReference type="Gene3D" id="1.20.930.40">
    <property type="entry name" value="Transferrin receptor-like, dimerisation domain"/>
    <property type="match status" value="1"/>
</dbReference>
<dbReference type="PaxDb" id="6945-B7P724"/>
<feature type="domain" description="Transferrin receptor-like dimerisation" evidence="2">
    <location>
        <begin position="1"/>
        <end position="83"/>
    </location>
</feature>
<evidence type="ECO:0000259" key="2">
    <source>
        <dbReference type="Pfam" id="PF04253"/>
    </source>
</evidence>
<name>B7P724_IXOSC</name>